<dbReference type="OrthoDB" id="3682445at2"/>
<dbReference type="AlphaFoldDB" id="A0A2P7BV95"/>
<dbReference type="RefSeq" id="WP_133624568.1">
    <property type="nucleotide sequence ID" value="NZ_PGGO01000002.1"/>
</dbReference>
<organism evidence="1 2">
    <name type="scientific">Phyllobacterium brassicacearum</name>
    <dbReference type="NCBI Taxonomy" id="314235"/>
    <lineage>
        <taxon>Bacteria</taxon>
        <taxon>Pseudomonadati</taxon>
        <taxon>Pseudomonadota</taxon>
        <taxon>Alphaproteobacteria</taxon>
        <taxon>Hyphomicrobiales</taxon>
        <taxon>Phyllobacteriaceae</taxon>
        <taxon>Phyllobacterium</taxon>
    </lineage>
</organism>
<comment type="caution">
    <text evidence="1">The sequence shown here is derived from an EMBL/GenBank/DDBJ whole genome shotgun (WGS) entry which is preliminary data.</text>
</comment>
<evidence type="ECO:0000313" key="1">
    <source>
        <dbReference type="EMBL" id="PSH70388.1"/>
    </source>
</evidence>
<dbReference type="Proteomes" id="UP000241444">
    <property type="component" value="Unassembled WGS sequence"/>
</dbReference>
<sequence>MLAGLVSRKPDWLSTPFQRRSAFPDETDRSASGRQISRTIIDARSFIEARAMDPETQAIVRRESLPSDWEHQLSEANQWIPWIWQLLASTDADTIIAVPLAKPKKQRDKYFNDLRELRSVGFADPY</sequence>
<keyword evidence="2" id="KW-1185">Reference proteome</keyword>
<dbReference type="EMBL" id="PGGO01000002">
    <property type="protein sequence ID" value="PSH70388.1"/>
    <property type="molecule type" value="Genomic_DNA"/>
</dbReference>
<reference evidence="2" key="1">
    <citation type="submission" date="2017-11" db="EMBL/GenBank/DDBJ databases">
        <authorList>
            <person name="Kuznetsova I."/>
            <person name="Sazanova A."/>
            <person name="Chirak E."/>
            <person name="Safronova V."/>
            <person name="Willems A."/>
        </authorList>
    </citation>
    <scope>NUCLEOTIDE SEQUENCE [LARGE SCALE GENOMIC DNA]</scope>
    <source>
        <strain evidence="2">STM 196</strain>
    </source>
</reference>
<accession>A0A2P7BV95</accession>
<protein>
    <submittedName>
        <fullName evidence="1">Uncharacterized protein</fullName>
    </submittedName>
</protein>
<proteinExistence type="predicted"/>
<gene>
    <name evidence="1" type="ORF">CU102_04785</name>
</gene>
<name>A0A2P7BV95_9HYPH</name>
<evidence type="ECO:0000313" key="2">
    <source>
        <dbReference type="Proteomes" id="UP000241444"/>
    </source>
</evidence>